<keyword evidence="3" id="KW-1185">Reference proteome</keyword>
<comment type="caution">
    <text evidence="2">The sequence shown here is derived from an EMBL/GenBank/DDBJ whole genome shotgun (WGS) entry which is preliminary data.</text>
</comment>
<reference evidence="2 3" key="1">
    <citation type="submission" date="2024-09" db="EMBL/GenBank/DDBJ databases">
        <title>Taxonomic and Genotyping Characterization of Leptospira Strains isolated from Multiple Sources in Colombia highlights the importance of intermediate species.</title>
        <authorList>
            <person name="Torres Higuera L."/>
            <person name="Rojas Tapias D."/>
            <person name="Jimenez Velasquez S."/>
            <person name="Renjifo Ibanez C."/>
        </authorList>
    </citation>
    <scope>NUCLEOTIDE SEQUENCE [LARGE SCALE GENOMIC DNA]</scope>
    <source>
        <strain evidence="2 3">Lep080</strain>
    </source>
</reference>
<keyword evidence="1" id="KW-1133">Transmembrane helix</keyword>
<name>A0ABV5BQF3_9LEPT</name>
<feature type="transmembrane region" description="Helical" evidence="1">
    <location>
        <begin position="200"/>
        <end position="221"/>
    </location>
</feature>
<feature type="transmembrane region" description="Helical" evidence="1">
    <location>
        <begin position="124"/>
        <end position="144"/>
    </location>
</feature>
<dbReference type="Proteomes" id="UP001580391">
    <property type="component" value="Unassembled WGS sequence"/>
</dbReference>
<feature type="transmembrane region" description="Helical" evidence="1">
    <location>
        <begin position="15"/>
        <end position="34"/>
    </location>
</feature>
<feature type="transmembrane region" description="Helical" evidence="1">
    <location>
        <begin position="165"/>
        <end position="188"/>
    </location>
</feature>
<evidence type="ECO:0000313" key="2">
    <source>
        <dbReference type="EMBL" id="MFB5737526.1"/>
    </source>
</evidence>
<keyword evidence="1" id="KW-0472">Membrane</keyword>
<evidence type="ECO:0000313" key="3">
    <source>
        <dbReference type="Proteomes" id="UP001580391"/>
    </source>
</evidence>
<accession>A0ABV5BQF3</accession>
<dbReference type="RefSeq" id="WP_135701588.1">
    <property type="nucleotide sequence ID" value="NZ_JBHILI010000008.1"/>
</dbReference>
<gene>
    <name evidence="2" type="ORF">ACE5IX_13475</name>
</gene>
<evidence type="ECO:0000256" key="1">
    <source>
        <dbReference type="SAM" id="Phobius"/>
    </source>
</evidence>
<feature type="transmembrane region" description="Helical" evidence="1">
    <location>
        <begin position="69"/>
        <end position="94"/>
    </location>
</feature>
<protein>
    <submittedName>
        <fullName evidence="2">Uncharacterized protein</fullName>
    </submittedName>
</protein>
<proteinExistence type="predicted"/>
<keyword evidence="1" id="KW-0812">Transmembrane</keyword>
<sequence length="239" mass="27513">MFQQYLQYILNRGRIQLVVTLRSVILILIALTISSGQMAIPLWIALLGTYFANGYLIRSKMDPSDPVDLKRYFIFFLWMCLACFVMLLVINLFVSPFITPELQAQFEKHSEDRTQPLPPELSRLLLVSFFVIGLVYSLVVPVWIAKANVLQGIRALPSYLVRADYIQAAWTPYVILFVPVLILFLISGSEEMRLSFWGQILGLVLLFFTLTFDVILQFPVFHIVRGELKRREESNNSEA</sequence>
<organism evidence="2 3">
    <name type="scientific">Leptospira wolffii</name>
    <dbReference type="NCBI Taxonomy" id="409998"/>
    <lineage>
        <taxon>Bacteria</taxon>
        <taxon>Pseudomonadati</taxon>
        <taxon>Spirochaetota</taxon>
        <taxon>Spirochaetia</taxon>
        <taxon>Leptospirales</taxon>
        <taxon>Leptospiraceae</taxon>
        <taxon>Leptospira</taxon>
    </lineage>
</organism>
<dbReference type="EMBL" id="JBHILJ010000007">
    <property type="protein sequence ID" value="MFB5737526.1"/>
    <property type="molecule type" value="Genomic_DNA"/>
</dbReference>